<evidence type="ECO:0000313" key="5">
    <source>
        <dbReference type="Proteomes" id="UP000076476"/>
    </source>
</evidence>
<dbReference type="InterPro" id="IPR027051">
    <property type="entry name" value="XdhC_Rossmann_dom"/>
</dbReference>
<evidence type="ECO:0000313" key="4">
    <source>
        <dbReference type="EMBL" id="KZN97469.1"/>
    </source>
</evidence>
<dbReference type="PANTHER" id="PTHR30388:SF6">
    <property type="entry name" value="XANTHINE DEHYDROGENASE SUBUNIT A-RELATED"/>
    <property type="match status" value="1"/>
</dbReference>
<dbReference type="Pfam" id="PF02625">
    <property type="entry name" value="XdhC_CoxI"/>
    <property type="match status" value="1"/>
</dbReference>
<reference evidence="4 5" key="1">
    <citation type="submission" date="2016-04" db="EMBL/GenBank/DDBJ databases">
        <title>Draft genome sequence of Aeribacillus pallidus 8m3 from petroleum reservoir.</title>
        <authorList>
            <person name="Poltaraus A.B."/>
            <person name="Nazina T.N."/>
            <person name="Tourova T.P."/>
            <person name="Malakho S.M."/>
            <person name="Korshunova A.V."/>
            <person name="Sokolova D.S."/>
        </authorList>
    </citation>
    <scope>NUCLEOTIDE SEQUENCE [LARGE SCALE GENOMIC DNA]</scope>
    <source>
        <strain evidence="4 5">8m3</strain>
    </source>
</reference>
<evidence type="ECO:0000259" key="2">
    <source>
        <dbReference type="Pfam" id="PF13478"/>
    </source>
</evidence>
<dbReference type="OrthoDB" id="9773039at2"/>
<sequence>MDYIHEILKIATTEPKKAVLATIIDVEGSAYRKEGAAMLIQEDGETIGVISGGCLENDLQERAKLLLEGESQCIVYDLKSEDDLSWGKGAGCNGVIRILLECIDDRLRKHLSRLHDLLQNGKDVFILKQLGKNFSVSNYLFFTEDTETFGEWAGAVPKQIDAIAAQEKSGLVWVNELSSYVYVQRFEPKPRLIIFGAGSDAVPLSHFASRTGFSVIVSDWREALCNRWRFPGADQLIIAFPREAATKISFSPRDFVVLLTHQFQQDQELLKLLLQQNLRYIGVIGSKERTKRLLGDQEIPRNVHSPVGLSIGAEGPEEIAISILAELIQLKKLRSPQKVRA</sequence>
<evidence type="ECO:0000259" key="3">
    <source>
        <dbReference type="Pfam" id="PF21469"/>
    </source>
</evidence>
<protein>
    <submittedName>
        <fullName evidence="4">Xanthine dehydrogenase</fullName>
    </submittedName>
</protein>
<dbReference type="InterPro" id="IPR052698">
    <property type="entry name" value="MoCofactor_Util/Proc"/>
</dbReference>
<dbReference type="Pfam" id="PF13478">
    <property type="entry name" value="XdhC_C"/>
    <property type="match status" value="1"/>
</dbReference>
<dbReference type="AlphaFoldDB" id="A0A165YUT5"/>
<feature type="domain" description="XdhC Rossmann" evidence="2">
    <location>
        <begin position="192"/>
        <end position="327"/>
    </location>
</feature>
<dbReference type="Pfam" id="PF21469">
    <property type="entry name" value="BH1974-like_central"/>
    <property type="match status" value="1"/>
</dbReference>
<keyword evidence="5" id="KW-1185">Reference proteome</keyword>
<dbReference type="InterPro" id="IPR003777">
    <property type="entry name" value="XdhC_CoxI"/>
</dbReference>
<organism evidence="4 5">
    <name type="scientific">Aeribacillus pallidus</name>
    <dbReference type="NCBI Taxonomy" id="33936"/>
    <lineage>
        <taxon>Bacteria</taxon>
        <taxon>Bacillati</taxon>
        <taxon>Bacillota</taxon>
        <taxon>Bacilli</taxon>
        <taxon>Bacillales</taxon>
        <taxon>Bacillaceae</taxon>
        <taxon>Aeribacillus</taxon>
    </lineage>
</organism>
<dbReference type="RefSeq" id="WP_063386894.1">
    <property type="nucleotide sequence ID" value="NZ_LWBR01000009.1"/>
</dbReference>
<dbReference type="PANTHER" id="PTHR30388">
    <property type="entry name" value="ALDEHYDE OXIDOREDUCTASE MOLYBDENUM COFACTOR ASSEMBLY PROTEIN"/>
    <property type="match status" value="1"/>
</dbReference>
<feature type="domain" description="BH1974-like central" evidence="3">
    <location>
        <begin position="106"/>
        <end position="157"/>
    </location>
</feature>
<accession>A0A165YUT5</accession>
<name>A0A165YUT5_9BACI</name>
<dbReference type="EMBL" id="LWBR01000009">
    <property type="protein sequence ID" value="KZN97469.1"/>
    <property type="molecule type" value="Genomic_DNA"/>
</dbReference>
<feature type="domain" description="XdhC- CoxI" evidence="1">
    <location>
        <begin position="15"/>
        <end position="77"/>
    </location>
</feature>
<dbReference type="InterPro" id="IPR048890">
    <property type="entry name" value="BH1974-like_central"/>
</dbReference>
<proteinExistence type="predicted"/>
<evidence type="ECO:0000259" key="1">
    <source>
        <dbReference type="Pfam" id="PF02625"/>
    </source>
</evidence>
<dbReference type="Proteomes" id="UP000076476">
    <property type="component" value="Unassembled WGS sequence"/>
</dbReference>
<gene>
    <name evidence="4" type="ORF">AZI98_03405</name>
</gene>
<comment type="caution">
    <text evidence="4">The sequence shown here is derived from an EMBL/GenBank/DDBJ whole genome shotgun (WGS) entry which is preliminary data.</text>
</comment>
<dbReference type="Gene3D" id="3.40.50.720">
    <property type="entry name" value="NAD(P)-binding Rossmann-like Domain"/>
    <property type="match status" value="1"/>
</dbReference>
<dbReference type="STRING" id="33936.AZI98_03405"/>